<dbReference type="OrthoDB" id="67923at2157"/>
<organism evidence="1 2">
    <name type="scientific">Methanococcoides methylutens MM1</name>
    <dbReference type="NCBI Taxonomy" id="1434104"/>
    <lineage>
        <taxon>Archaea</taxon>
        <taxon>Methanobacteriati</taxon>
        <taxon>Methanobacteriota</taxon>
        <taxon>Stenosarchaea group</taxon>
        <taxon>Methanomicrobia</taxon>
        <taxon>Methanosarcinales</taxon>
        <taxon>Methanosarcinaceae</taxon>
        <taxon>Methanococcoides</taxon>
    </lineage>
</organism>
<name>A0A0E3SS39_METMT</name>
<dbReference type="GeneID" id="24893629"/>
<dbReference type="InterPro" id="IPR029062">
    <property type="entry name" value="Class_I_gatase-like"/>
</dbReference>
<dbReference type="Proteomes" id="UP000033048">
    <property type="component" value="Chromosome"/>
</dbReference>
<protein>
    <submittedName>
        <fullName evidence="1">ThiJ/PfpI family</fullName>
    </submittedName>
</protein>
<dbReference type="STRING" id="1434104.MCMEM_1094"/>
<evidence type="ECO:0000313" key="2">
    <source>
        <dbReference type="Proteomes" id="UP000033048"/>
    </source>
</evidence>
<reference evidence="1 2" key="1">
    <citation type="submission" date="2014-07" db="EMBL/GenBank/DDBJ databases">
        <title>Methanogenic archaea and the global carbon cycle.</title>
        <authorList>
            <person name="Henriksen J.R."/>
            <person name="Luke J."/>
            <person name="Reinhart S."/>
            <person name="Benedict M.N."/>
            <person name="Youngblut N.D."/>
            <person name="Metcalf M.E."/>
            <person name="Whitaker R.J."/>
            <person name="Metcalf W.W."/>
        </authorList>
    </citation>
    <scope>NUCLEOTIDE SEQUENCE [LARGE SCALE GENOMIC DNA]</scope>
    <source>
        <strain evidence="1 2">MM1</strain>
    </source>
</reference>
<gene>
    <name evidence="1" type="ORF">MCMEM_1094</name>
</gene>
<dbReference type="AlphaFoldDB" id="A0A0E3SS39"/>
<accession>A0A0E3SS39</accession>
<dbReference type="EMBL" id="CP009518">
    <property type="protein sequence ID" value="AKB85147.1"/>
    <property type="molecule type" value="Genomic_DNA"/>
</dbReference>
<evidence type="ECO:0000313" key="1">
    <source>
        <dbReference type="EMBL" id="AKB85147.1"/>
    </source>
</evidence>
<sequence length="83" mass="9398">MAAVEDVDGDGESFYRQELAVTDGNLITASGIVPLEFAKEVIRNLDVFSAQTLKAWYQLSVTHEMQYFHAIMESLEEWGRSLQ</sequence>
<dbReference type="HOGENOM" id="CLU_193453_0_0_2"/>
<dbReference type="KEGG" id="mmet:MCMEM_1094"/>
<keyword evidence="2" id="KW-1185">Reference proteome</keyword>
<dbReference type="RefSeq" id="WP_048205279.1">
    <property type="nucleotide sequence ID" value="NZ_CP009518.1"/>
</dbReference>
<proteinExistence type="predicted"/>
<dbReference type="Gene3D" id="3.40.50.880">
    <property type="match status" value="1"/>
</dbReference>